<evidence type="ECO:0000313" key="2">
    <source>
        <dbReference type="EMBL" id="QHT78817.1"/>
    </source>
</evidence>
<accession>A0A6C0HEL5</accession>
<evidence type="ECO:0000256" key="1">
    <source>
        <dbReference type="SAM" id="Phobius"/>
    </source>
</evidence>
<sequence length="258" mass="29652">MSNILNQIDREIQAILKANDKQASEIKDILNIDVKVINKKLEEVNKRSIVMDKPYTSDMTPEQYNKQRVDTMLELLKNPDNVKDMQQITDELNKMDLVNVENKRATLCPQIKNFKNSRVNEVIAVYQTVIDTYGDMINSIYSTLLTQFDKLAQKCETETEYNNLKKLFFSAQKVLITKQQLNDMCQPLVSQAVDAKVCPTCPTCPTCKTCPVCKKSWFGLYKCSDVTEGFYGGNGLYSDNNMLMYIILLVVIFYLMKK</sequence>
<dbReference type="EMBL" id="MN739939">
    <property type="protein sequence ID" value="QHT78817.1"/>
    <property type="molecule type" value="Genomic_DNA"/>
</dbReference>
<protein>
    <submittedName>
        <fullName evidence="2">Uncharacterized protein</fullName>
    </submittedName>
</protein>
<dbReference type="AlphaFoldDB" id="A0A6C0HEL5"/>
<keyword evidence="1" id="KW-0812">Transmembrane</keyword>
<keyword evidence="1" id="KW-0472">Membrane</keyword>
<name>A0A6C0HEL5_9ZZZZ</name>
<feature type="transmembrane region" description="Helical" evidence="1">
    <location>
        <begin position="240"/>
        <end position="256"/>
    </location>
</feature>
<proteinExistence type="predicted"/>
<organism evidence="2">
    <name type="scientific">viral metagenome</name>
    <dbReference type="NCBI Taxonomy" id="1070528"/>
    <lineage>
        <taxon>unclassified sequences</taxon>
        <taxon>metagenomes</taxon>
        <taxon>organismal metagenomes</taxon>
    </lineage>
</organism>
<reference evidence="2" key="1">
    <citation type="journal article" date="2020" name="Nature">
        <title>Giant virus diversity and host interactions through global metagenomics.</title>
        <authorList>
            <person name="Schulz F."/>
            <person name="Roux S."/>
            <person name="Paez-Espino D."/>
            <person name="Jungbluth S."/>
            <person name="Walsh D.A."/>
            <person name="Denef V.J."/>
            <person name="McMahon K.D."/>
            <person name="Konstantinidis K.T."/>
            <person name="Eloe-Fadrosh E.A."/>
            <person name="Kyrpides N.C."/>
            <person name="Woyke T."/>
        </authorList>
    </citation>
    <scope>NUCLEOTIDE SEQUENCE</scope>
    <source>
        <strain evidence="2">GVMAG-M-3300023179-92</strain>
    </source>
</reference>
<keyword evidence="1" id="KW-1133">Transmembrane helix</keyword>